<evidence type="ECO:0000313" key="1">
    <source>
        <dbReference type="EMBL" id="KAI8559783.1"/>
    </source>
</evidence>
<sequence length="93" mass="10272">MNTVNPRVRELGSPDQTVLIETNMLTSNIATSRHSTSEIPESMNSNPIEDINLAGIRISENHIPHGVYNVSHNIVESPTASEMNFSINDNNKD</sequence>
<evidence type="ECO:0000313" key="2">
    <source>
        <dbReference type="Proteomes" id="UP001062846"/>
    </source>
</evidence>
<reference evidence="1" key="1">
    <citation type="submission" date="2022-02" db="EMBL/GenBank/DDBJ databases">
        <title>Plant Genome Project.</title>
        <authorList>
            <person name="Zhang R.-G."/>
        </authorList>
    </citation>
    <scope>NUCLEOTIDE SEQUENCE</scope>
    <source>
        <strain evidence="1">AT1</strain>
    </source>
</reference>
<gene>
    <name evidence="1" type="ORF">RHMOL_Rhmol04G0201200</name>
</gene>
<accession>A0ACC0P4N0</accession>
<organism evidence="1 2">
    <name type="scientific">Rhododendron molle</name>
    <name type="common">Chinese azalea</name>
    <name type="synonym">Azalea mollis</name>
    <dbReference type="NCBI Taxonomy" id="49168"/>
    <lineage>
        <taxon>Eukaryota</taxon>
        <taxon>Viridiplantae</taxon>
        <taxon>Streptophyta</taxon>
        <taxon>Embryophyta</taxon>
        <taxon>Tracheophyta</taxon>
        <taxon>Spermatophyta</taxon>
        <taxon>Magnoliopsida</taxon>
        <taxon>eudicotyledons</taxon>
        <taxon>Gunneridae</taxon>
        <taxon>Pentapetalae</taxon>
        <taxon>asterids</taxon>
        <taxon>Ericales</taxon>
        <taxon>Ericaceae</taxon>
        <taxon>Ericoideae</taxon>
        <taxon>Rhodoreae</taxon>
        <taxon>Rhododendron</taxon>
    </lineage>
</organism>
<protein>
    <submittedName>
        <fullName evidence="1">Uncharacterized protein</fullName>
    </submittedName>
</protein>
<dbReference type="Proteomes" id="UP001062846">
    <property type="component" value="Chromosome 4"/>
</dbReference>
<dbReference type="EMBL" id="CM046391">
    <property type="protein sequence ID" value="KAI8559783.1"/>
    <property type="molecule type" value="Genomic_DNA"/>
</dbReference>
<keyword evidence="2" id="KW-1185">Reference proteome</keyword>
<name>A0ACC0P4N0_RHOML</name>
<proteinExistence type="predicted"/>
<comment type="caution">
    <text evidence="1">The sequence shown here is derived from an EMBL/GenBank/DDBJ whole genome shotgun (WGS) entry which is preliminary data.</text>
</comment>